<keyword evidence="2 7" id="KW-0813">Transport</keyword>
<dbReference type="SUPFAM" id="SSF161098">
    <property type="entry name" value="MetI-like"/>
    <property type="match status" value="1"/>
</dbReference>
<evidence type="ECO:0000256" key="1">
    <source>
        <dbReference type="ARBA" id="ARBA00004651"/>
    </source>
</evidence>
<dbReference type="Pfam" id="PF19300">
    <property type="entry name" value="BPD_transp_1_N"/>
    <property type="match status" value="1"/>
</dbReference>
<feature type="transmembrane region" description="Helical" evidence="7">
    <location>
        <begin position="133"/>
        <end position="156"/>
    </location>
</feature>
<dbReference type="CDD" id="cd06261">
    <property type="entry name" value="TM_PBP2"/>
    <property type="match status" value="1"/>
</dbReference>
<dbReference type="Gene3D" id="1.10.3720.10">
    <property type="entry name" value="MetI-like"/>
    <property type="match status" value="1"/>
</dbReference>
<feature type="transmembrane region" description="Helical" evidence="7">
    <location>
        <begin position="276"/>
        <end position="298"/>
    </location>
</feature>
<reference evidence="9" key="2">
    <citation type="submission" date="2023-07" db="EMBL/GenBank/DDBJ databases">
        <authorList>
            <person name="Sun H."/>
        </authorList>
    </citation>
    <scope>NUCLEOTIDE SEQUENCE</scope>
    <source>
        <strain evidence="9">05753</strain>
    </source>
</reference>
<dbReference type="Pfam" id="PF00528">
    <property type="entry name" value="BPD_transp_1"/>
    <property type="match status" value="1"/>
</dbReference>
<feature type="transmembrane region" description="Helical" evidence="7">
    <location>
        <begin position="250"/>
        <end position="267"/>
    </location>
</feature>
<dbReference type="InterPro" id="IPR035906">
    <property type="entry name" value="MetI-like_sf"/>
</dbReference>
<dbReference type="InterPro" id="IPR045621">
    <property type="entry name" value="BPD_transp_1_N"/>
</dbReference>
<organism evidence="9 10">
    <name type="scientific">Rhizobium oryzicola</name>
    <dbReference type="NCBI Taxonomy" id="1232668"/>
    <lineage>
        <taxon>Bacteria</taxon>
        <taxon>Pseudomonadati</taxon>
        <taxon>Pseudomonadota</taxon>
        <taxon>Alphaproteobacteria</taxon>
        <taxon>Hyphomicrobiales</taxon>
        <taxon>Rhizobiaceae</taxon>
        <taxon>Rhizobium/Agrobacterium group</taxon>
        <taxon>Rhizobium</taxon>
    </lineage>
</organism>
<feature type="transmembrane region" description="Helical" evidence="7">
    <location>
        <begin position="12"/>
        <end position="30"/>
    </location>
</feature>
<dbReference type="PROSITE" id="PS50928">
    <property type="entry name" value="ABC_TM1"/>
    <property type="match status" value="1"/>
</dbReference>
<dbReference type="Proteomes" id="UP001169006">
    <property type="component" value="Unassembled WGS sequence"/>
</dbReference>
<feature type="transmembrane region" description="Helical" evidence="7">
    <location>
        <begin position="98"/>
        <end position="121"/>
    </location>
</feature>
<keyword evidence="5 7" id="KW-1133">Transmembrane helix</keyword>
<name>A0ABT8SVY1_9HYPH</name>
<comment type="caution">
    <text evidence="9">The sequence shown here is derived from an EMBL/GenBank/DDBJ whole genome shotgun (WGS) entry which is preliminary data.</text>
</comment>
<feature type="domain" description="ABC transmembrane type-1" evidence="8">
    <location>
        <begin position="94"/>
        <end position="295"/>
    </location>
</feature>
<dbReference type="InterPro" id="IPR000515">
    <property type="entry name" value="MetI-like"/>
</dbReference>
<accession>A0ABT8SVY1</accession>
<evidence type="ECO:0000256" key="7">
    <source>
        <dbReference type="RuleBase" id="RU363032"/>
    </source>
</evidence>
<keyword evidence="6 7" id="KW-0472">Membrane</keyword>
<reference evidence="9" key="1">
    <citation type="journal article" date="2015" name="Int. J. Syst. Evol. Microbiol.">
        <title>Rhizobium oryzicola sp. nov., potential plant-growth-promoting endophytic bacteria isolated from rice roots.</title>
        <authorList>
            <person name="Zhang X.X."/>
            <person name="Gao J.S."/>
            <person name="Cao Y.H."/>
            <person name="Sheirdil R.A."/>
            <person name="Wang X.C."/>
            <person name="Zhang L."/>
        </authorList>
    </citation>
    <scope>NUCLEOTIDE SEQUENCE</scope>
    <source>
        <strain evidence="9">05753</strain>
    </source>
</reference>
<evidence type="ECO:0000256" key="4">
    <source>
        <dbReference type="ARBA" id="ARBA00022692"/>
    </source>
</evidence>
<keyword evidence="10" id="KW-1185">Reference proteome</keyword>
<dbReference type="RefSeq" id="WP_302076770.1">
    <property type="nucleotide sequence ID" value="NZ_JAUKWQ010000003.1"/>
</dbReference>
<evidence type="ECO:0000256" key="3">
    <source>
        <dbReference type="ARBA" id="ARBA00022475"/>
    </source>
</evidence>
<evidence type="ECO:0000256" key="5">
    <source>
        <dbReference type="ARBA" id="ARBA00022989"/>
    </source>
</evidence>
<gene>
    <name evidence="9" type="ORF">Q2T52_10880</name>
</gene>
<protein>
    <submittedName>
        <fullName evidence="9">ABC transporter permease</fullName>
    </submittedName>
</protein>
<feature type="transmembrane region" description="Helical" evidence="7">
    <location>
        <begin position="168"/>
        <end position="187"/>
    </location>
</feature>
<dbReference type="PANTHER" id="PTHR43163:SF6">
    <property type="entry name" value="DIPEPTIDE TRANSPORT SYSTEM PERMEASE PROTEIN DPPB-RELATED"/>
    <property type="match status" value="1"/>
</dbReference>
<evidence type="ECO:0000256" key="6">
    <source>
        <dbReference type="ARBA" id="ARBA00023136"/>
    </source>
</evidence>
<comment type="similarity">
    <text evidence="7">Belongs to the binding-protein-dependent transport system permease family.</text>
</comment>
<feature type="transmembrane region" description="Helical" evidence="7">
    <location>
        <begin position="222"/>
        <end position="244"/>
    </location>
</feature>
<evidence type="ECO:0000313" key="10">
    <source>
        <dbReference type="Proteomes" id="UP001169006"/>
    </source>
</evidence>
<dbReference type="EMBL" id="JAUKWQ010000003">
    <property type="protein sequence ID" value="MDO1582595.1"/>
    <property type="molecule type" value="Genomic_DNA"/>
</dbReference>
<evidence type="ECO:0000313" key="9">
    <source>
        <dbReference type="EMBL" id="MDO1582595.1"/>
    </source>
</evidence>
<comment type="subcellular location">
    <subcellularLocation>
        <location evidence="1 7">Cell membrane</location>
        <topology evidence="1 7">Multi-pass membrane protein</topology>
    </subcellularLocation>
</comment>
<keyword evidence="3" id="KW-1003">Cell membrane</keyword>
<keyword evidence="4 7" id="KW-0812">Transmembrane</keyword>
<dbReference type="PANTHER" id="PTHR43163">
    <property type="entry name" value="DIPEPTIDE TRANSPORT SYSTEM PERMEASE PROTEIN DPPB-RELATED"/>
    <property type="match status" value="1"/>
</dbReference>
<evidence type="ECO:0000256" key="2">
    <source>
        <dbReference type="ARBA" id="ARBA00022448"/>
    </source>
</evidence>
<evidence type="ECO:0000259" key="8">
    <source>
        <dbReference type="PROSITE" id="PS50928"/>
    </source>
</evidence>
<proteinExistence type="inferred from homology"/>
<sequence length="304" mass="32325">MLNFLLRILRSVLVLLGVGCLIFALIRLAPGDPVTLLAGPTADIQTVEALRIQLGLDQPMGVQLLKFLSNALRGDLGESLVHRRPVLDLILYALPQTVYLSICALFTALLVSVPAGLVSALRPSSAADRLAEGVVLAAQSVPVFWVSILLIQLFAVRLGWLPSSGNDQWAAVILPAFALSILQWPLLTKTVRTAAISVGSQDYAKTALAKGLSSKRIVFIHLLRNMLVPIVTIIGLQTGAMLSGSVVTEAVFAWPGIGTLAMASLLARDYPTVQGIVLFSAAIVVTISIVADALSLIIDPRLRS</sequence>